<keyword evidence="1" id="KW-0812">Transmembrane</keyword>
<evidence type="ECO:0000313" key="3">
    <source>
        <dbReference type="Proteomes" id="UP000237839"/>
    </source>
</evidence>
<dbReference type="EMBL" id="PUGF01000001">
    <property type="protein sequence ID" value="PRC94880.1"/>
    <property type="molecule type" value="Genomic_DNA"/>
</dbReference>
<evidence type="ECO:0000313" key="2">
    <source>
        <dbReference type="EMBL" id="PRC94880.1"/>
    </source>
</evidence>
<keyword evidence="1" id="KW-0472">Membrane</keyword>
<dbReference type="AlphaFoldDB" id="A0A2S9H4G5"/>
<keyword evidence="3" id="KW-1185">Reference proteome</keyword>
<evidence type="ECO:0000256" key="1">
    <source>
        <dbReference type="SAM" id="Phobius"/>
    </source>
</evidence>
<proteinExistence type="predicted"/>
<comment type="caution">
    <text evidence="2">The sequence shown here is derived from an EMBL/GenBank/DDBJ whole genome shotgun (WGS) entry which is preliminary data.</text>
</comment>
<dbReference type="Proteomes" id="UP000237839">
    <property type="component" value="Unassembled WGS sequence"/>
</dbReference>
<keyword evidence="1" id="KW-1133">Transmembrane helix</keyword>
<organism evidence="2 3">
    <name type="scientific">Solimicrobium silvestre</name>
    <dbReference type="NCBI Taxonomy" id="2099400"/>
    <lineage>
        <taxon>Bacteria</taxon>
        <taxon>Pseudomonadati</taxon>
        <taxon>Pseudomonadota</taxon>
        <taxon>Betaproteobacteria</taxon>
        <taxon>Burkholderiales</taxon>
        <taxon>Oxalobacteraceae</taxon>
        <taxon>Solimicrobium</taxon>
    </lineage>
</organism>
<sequence length="43" mass="5141">MIFNALYNVVMILPPSMAIPFVIRNYHRSPYYKLAFPLVIIQW</sequence>
<gene>
    <name evidence="2" type="ORF">S2091_0075</name>
</gene>
<protein>
    <submittedName>
        <fullName evidence="2">Uncharacterized protein</fullName>
    </submittedName>
</protein>
<reference evidence="2 3" key="1">
    <citation type="submission" date="2018-02" db="EMBL/GenBank/DDBJ databases">
        <title>Solimicrobium silvestre gen. nov., sp. nov., isolated from alpine forest soil.</title>
        <authorList>
            <person name="Margesin R."/>
            <person name="Albuquerque L."/>
            <person name="Zhang D.-C."/>
            <person name="Froufe H.J.C."/>
            <person name="Severino R."/>
            <person name="Roxo I."/>
            <person name="Egas C."/>
            <person name="Da Costa M.S."/>
        </authorList>
    </citation>
    <scope>NUCLEOTIDE SEQUENCE [LARGE SCALE GENOMIC DNA]</scope>
    <source>
        <strain evidence="2 3">S20-91</strain>
    </source>
</reference>
<name>A0A2S9H4G5_9BURK</name>
<feature type="transmembrane region" description="Helical" evidence="1">
    <location>
        <begin position="6"/>
        <end position="23"/>
    </location>
</feature>
<accession>A0A2S9H4G5</accession>